<dbReference type="RefSeq" id="WP_116051863.1">
    <property type="nucleotide sequence ID" value="NZ_SWMS01000039.1"/>
</dbReference>
<sequence>MAPDEPGWLADVAGFAGEIGIGAWEGVTGLADMVVTYSPNRLLVDPQGWAEDMGTLAQGFVGAVQNPAEFGKALIDYDTWKQSPGRAIGHLIPDAIAAAATAGTGAAAILAGRGAVKGAERAADVVDEAGDAAKAGERGAGAGGLTVSEQCAVRSLEKQVSEHQDKLAAYRANPDAFDNKGILKNAPTPEIRQRIIDGIIRHLEAEIKTFQRQIDDIQGGG</sequence>
<accession>A0ABY2RTP0</accession>
<proteinExistence type="predicted"/>
<organism evidence="1 2">
    <name type="scientific">Prauserella endophytica</name>
    <dbReference type="NCBI Taxonomy" id="1592324"/>
    <lineage>
        <taxon>Bacteria</taxon>
        <taxon>Bacillati</taxon>
        <taxon>Actinomycetota</taxon>
        <taxon>Actinomycetes</taxon>
        <taxon>Pseudonocardiales</taxon>
        <taxon>Pseudonocardiaceae</taxon>
        <taxon>Prauserella</taxon>
        <taxon>Prauserella coralliicola group</taxon>
    </lineage>
</organism>
<dbReference type="EMBL" id="SWMS01000039">
    <property type="protein sequence ID" value="TKG60247.1"/>
    <property type="molecule type" value="Genomic_DNA"/>
</dbReference>
<keyword evidence="2" id="KW-1185">Reference proteome</keyword>
<comment type="caution">
    <text evidence="1">The sequence shown here is derived from an EMBL/GenBank/DDBJ whole genome shotgun (WGS) entry which is preliminary data.</text>
</comment>
<reference evidence="1 2" key="1">
    <citation type="journal article" date="2015" name="Antonie Van Leeuwenhoek">
        <title>Prauserella endophytica sp. nov., an endophytic actinobacterium isolated from Tamarix taklamakanensis.</title>
        <authorList>
            <person name="Liu J.M."/>
            <person name="Habden X."/>
            <person name="Guo L."/>
            <person name="Tuo L."/>
            <person name="Jiang Z.K."/>
            <person name="Liu S.W."/>
            <person name="Liu X.F."/>
            <person name="Chen L."/>
            <person name="Li R.F."/>
            <person name="Zhang Y.Q."/>
            <person name="Sun C.H."/>
        </authorList>
    </citation>
    <scope>NUCLEOTIDE SEQUENCE [LARGE SCALE GENOMIC DNA]</scope>
    <source>
        <strain evidence="1 2">CGMCC 4.7182</strain>
    </source>
</reference>
<evidence type="ECO:0000313" key="1">
    <source>
        <dbReference type="EMBL" id="TKG60247.1"/>
    </source>
</evidence>
<evidence type="ECO:0008006" key="3">
    <source>
        <dbReference type="Google" id="ProtNLM"/>
    </source>
</evidence>
<evidence type="ECO:0000313" key="2">
    <source>
        <dbReference type="Proteomes" id="UP000309992"/>
    </source>
</evidence>
<dbReference type="Proteomes" id="UP000309992">
    <property type="component" value="Unassembled WGS sequence"/>
</dbReference>
<gene>
    <name evidence="1" type="ORF">FCN18_35780</name>
</gene>
<protein>
    <recommendedName>
        <fullName evidence="3">PPE family domain-containing protein</fullName>
    </recommendedName>
</protein>
<name>A0ABY2RTP0_9PSEU</name>